<evidence type="ECO:0000313" key="2">
    <source>
        <dbReference type="Proteomes" id="UP001054945"/>
    </source>
</evidence>
<sequence length="100" mass="11187">MPRPHALFLISSIYGDSTQSLNFKIQISLFLISSKHLFGGLLLARKPSGSFNVKILGALYSVLLHTWPSHLADDFYDSPTYLIRILPTDILLFALGQKLL</sequence>
<protein>
    <submittedName>
        <fullName evidence="1">Uncharacterized protein</fullName>
    </submittedName>
</protein>
<accession>A0AAV4RE43</accession>
<gene>
    <name evidence="1" type="ORF">CEXT_722831</name>
</gene>
<evidence type="ECO:0000313" key="1">
    <source>
        <dbReference type="EMBL" id="GIY19231.1"/>
    </source>
</evidence>
<reference evidence="1 2" key="1">
    <citation type="submission" date="2021-06" db="EMBL/GenBank/DDBJ databases">
        <title>Caerostris extrusa draft genome.</title>
        <authorList>
            <person name="Kono N."/>
            <person name="Arakawa K."/>
        </authorList>
    </citation>
    <scope>NUCLEOTIDE SEQUENCE [LARGE SCALE GENOMIC DNA]</scope>
</reference>
<comment type="caution">
    <text evidence="1">The sequence shown here is derived from an EMBL/GenBank/DDBJ whole genome shotgun (WGS) entry which is preliminary data.</text>
</comment>
<keyword evidence="2" id="KW-1185">Reference proteome</keyword>
<dbReference type="AlphaFoldDB" id="A0AAV4RE43"/>
<organism evidence="1 2">
    <name type="scientific">Caerostris extrusa</name>
    <name type="common">Bark spider</name>
    <name type="synonym">Caerostris bankana</name>
    <dbReference type="NCBI Taxonomy" id="172846"/>
    <lineage>
        <taxon>Eukaryota</taxon>
        <taxon>Metazoa</taxon>
        <taxon>Ecdysozoa</taxon>
        <taxon>Arthropoda</taxon>
        <taxon>Chelicerata</taxon>
        <taxon>Arachnida</taxon>
        <taxon>Araneae</taxon>
        <taxon>Araneomorphae</taxon>
        <taxon>Entelegynae</taxon>
        <taxon>Araneoidea</taxon>
        <taxon>Araneidae</taxon>
        <taxon>Caerostris</taxon>
    </lineage>
</organism>
<dbReference type="EMBL" id="BPLR01007730">
    <property type="protein sequence ID" value="GIY19231.1"/>
    <property type="molecule type" value="Genomic_DNA"/>
</dbReference>
<dbReference type="Proteomes" id="UP001054945">
    <property type="component" value="Unassembled WGS sequence"/>
</dbReference>
<name>A0AAV4RE43_CAEEX</name>
<proteinExistence type="predicted"/>